<feature type="compositionally biased region" description="Basic and acidic residues" evidence="1">
    <location>
        <begin position="107"/>
        <end position="144"/>
    </location>
</feature>
<dbReference type="Proteomes" id="UP001161757">
    <property type="component" value="Unassembled WGS sequence"/>
</dbReference>
<accession>A0AAN6IVC8</accession>
<sequence>MQKEKTIPGFQIWCEEEEVIAHQLLKDLGESHRIKEATEDNSPCPHHEEFVGKVSLRVQNKSLSFSEREEFCVVEGDSRMLVLNMPMPEQDKTPAILPIGLFASTTPRKEKNRMKDAKRQRKNEDQQKYKENHVAAKEALHNEGEREEQEEANLAASKP</sequence>
<dbReference type="EMBL" id="JAJGCB010000017">
    <property type="protein sequence ID" value="KAJ8988681.1"/>
    <property type="molecule type" value="Genomic_DNA"/>
</dbReference>
<reference evidence="2" key="1">
    <citation type="submission" date="2023-01" db="EMBL/GenBank/DDBJ databases">
        <title>Exophiala dermititidis isolated from Cystic Fibrosis Patient.</title>
        <authorList>
            <person name="Kurbessoian T."/>
            <person name="Crocker A."/>
            <person name="Murante D."/>
            <person name="Hogan D.A."/>
            <person name="Stajich J.E."/>
        </authorList>
    </citation>
    <scope>NUCLEOTIDE SEQUENCE</scope>
    <source>
        <strain evidence="2">Ex8</strain>
    </source>
</reference>
<feature type="region of interest" description="Disordered" evidence="1">
    <location>
        <begin position="90"/>
        <end position="159"/>
    </location>
</feature>
<name>A0AAN6IVC8_EXODE</name>
<organism evidence="2 3">
    <name type="scientific">Exophiala dermatitidis</name>
    <name type="common">Black yeast-like fungus</name>
    <name type="synonym">Wangiella dermatitidis</name>
    <dbReference type="NCBI Taxonomy" id="5970"/>
    <lineage>
        <taxon>Eukaryota</taxon>
        <taxon>Fungi</taxon>
        <taxon>Dikarya</taxon>
        <taxon>Ascomycota</taxon>
        <taxon>Pezizomycotina</taxon>
        <taxon>Eurotiomycetes</taxon>
        <taxon>Chaetothyriomycetidae</taxon>
        <taxon>Chaetothyriales</taxon>
        <taxon>Herpotrichiellaceae</taxon>
        <taxon>Exophiala</taxon>
    </lineage>
</organism>
<evidence type="ECO:0000313" key="2">
    <source>
        <dbReference type="EMBL" id="KAJ8988681.1"/>
    </source>
</evidence>
<comment type="caution">
    <text evidence="2">The sequence shown here is derived from an EMBL/GenBank/DDBJ whole genome shotgun (WGS) entry which is preliminary data.</text>
</comment>
<dbReference type="AlphaFoldDB" id="A0AAN6IVC8"/>
<proteinExistence type="predicted"/>
<gene>
    <name evidence="2" type="ORF">HRR80_007310</name>
</gene>
<protein>
    <submittedName>
        <fullName evidence="2">Uncharacterized protein</fullName>
    </submittedName>
</protein>
<evidence type="ECO:0000313" key="3">
    <source>
        <dbReference type="Proteomes" id="UP001161757"/>
    </source>
</evidence>
<evidence type="ECO:0000256" key="1">
    <source>
        <dbReference type="SAM" id="MobiDB-lite"/>
    </source>
</evidence>